<comment type="caution">
    <text evidence="1">The sequence shown here is derived from an EMBL/GenBank/DDBJ whole genome shotgun (WGS) entry which is preliminary data.</text>
</comment>
<dbReference type="SUPFAM" id="SSF51182">
    <property type="entry name" value="RmlC-like cupins"/>
    <property type="match status" value="1"/>
</dbReference>
<reference evidence="1 2" key="1">
    <citation type="submission" date="2023-07" db="EMBL/GenBank/DDBJ databases">
        <title>Sequencing the genomes of 1000 actinobacteria strains.</title>
        <authorList>
            <person name="Klenk H.-P."/>
        </authorList>
    </citation>
    <scope>NUCLEOTIDE SEQUENCE [LARGE SCALE GENOMIC DNA]</scope>
    <source>
        <strain evidence="1 2">GD13</strain>
    </source>
</reference>
<dbReference type="InterPro" id="IPR014710">
    <property type="entry name" value="RmlC-like_jellyroll"/>
</dbReference>
<dbReference type="Proteomes" id="UP001240447">
    <property type="component" value="Unassembled WGS sequence"/>
</dbReference>
<dbReference type="InterPro" id="IPR011051">
    <property type="entry name" value="RmlC_Cupin_sf"/>
</dbReference>
<protein>
    <submittedName>
        <fullName evidence="1">Quercetin dioxygenase-like cupin family protein</fullName>
    </submittedName>
</protein>
<dbReference type="Gene3D" id="2.60.120.10">
    <property type="entry name" value="Jelly Rolls"/>
    <property type="match status" value="1"/>
</dbReference>
<dbReference type="PANTHER" id="PTHR37694:SF1">
    <property type="entry name" value="SLR8022 PROTEIN"/>
    <property type="match status" value="1"/>
</dbReference>
<dbReference type="RefSeq" id="WP_068125264.1">
    <property type="nucleotide sequence ID" value="NZ_CCXJ01000834.2"/>
</dbReference>
<name>A0ABT9NLA6_9ACTN</name>
<organism evidence="1 2">
    <name type="scientific">Nocardioides massiliensis</name>
    <dbReference type="NCBI Taxonomy" id="1325935"/>
    <lineage>
        <taxon>Bacteria</taxon>
        <taxon>Bacillati</taxon>
        <taxon>Actinomycetota</taxon>
        <taxon>Actinomycetes</taxon>
        <taxon>Propionibacteriales</taxon>
        <taxon>Nocardioidaceae</taxon>
        <taxon>Nocardioides</taxon>
    </lineage>
</organism>
<proteinExistence type="predicted"/>
<dbReference type="PANTHER" id="PTHR37694">
    <property type="entry name" value="SLR8022 PROTEIN"/>
    <property type="match status" value="1"/>
</dbReference>
<accession>A0ABT9NLA6</accession>
<dbReference type="EMBL" id="JAUSQM010000001">
    <property type="protein sequence ID" value="MDP9821199.1"/>
    <property type="molecule type" value="Genomic_DNA"/>
</dbReference>
<sequence>MTTATHLPTLVSEHLEKARSSSAGRSAVTVYGGREHSLRQTLIALAAGKRLGEHESPGEATLQVLQGTVVLHAGDAGTWTGSAGDHAIIPPQRHDLEATEDAVVLLTVALAAEHTD</sequence>
<dbReference type="CDD" id="cd02230">
    <property type="entry name" value="cupin_HP0902-like"/>
    <property type="match status" value="1"/>
</dbReference>
<gene>
    <name evidence="1" type="ORF">J2S59_001008</name>
</gene>
<keyword evidence="2" id="KW-1185">Reference proteome</keyword>
<evidence type="ECO:0000313" key="2">
    <source>
        <dbReference type="Proteomes" id="UP001240447"/>
    </source>
</evidence>
<evidence type="ECO:0000313" key="1">
    <source>
        <dbReference type="EMBL" id="MDP9821199.1"/>
    </source>
</evidence>